<dbReference type="InterPro" id="IPR039261">
    <property type="entry name" value="FNR_nucleotide-bd"/>
</dbReference>
<dbReference type="EC" id="1.8.1.2" evidence="3"/>
<dbReference type="Gene3D" id="1.20.990.10">
    <property type="entry name" value="NADPH-cytochrome p450 Reductase, Chain A, domain 3"/>
    <property type="match status" value="1"/>
</dbReference>
<comment type="cofactor">
    <cofactor evidence="2">
        <name>FAD</name>
        <dbReference type="ChEBI" id="CHEBI:57692"/>
    </cofactor>
</comment>
<evidence type="ECO:0000256" key="10">
    <source>
        <dbReference type="ARBA" id="ARBA00052219"/>
    </source>
</evidence>
<evidence type="ECO:0000256" key="3">
    <source>
        <dbReference type="ARBA" id="ARBA00012604"/>
    </source>
</evidence>
<dbReference type="Gene3D" id="3.40.50.80">
    <property type="entry name" value="Nucleotide-binding domain of ferredoxin-NADP reductase (FNR) module"/>
    <property type="match status" value="1"/>
</dbReference>
<dbReference type="Pfam" id="PF00667">
    <property type="entry name" value="FAD_binding_1"/>
    <property type="match status" value="1"/>
</dbReference>
<keyword evidence="4" id="KW-0285">Flavoprotein</keyword>
<dbReference type="SUPFAM" id="SSF52343">
    <property type="entry name" value="Ferredoxin reductase-like, C-terminal NADP-linked domain"/>
    <property type="match status" value="1"/>
</dbReference>
<dbReference type="InterPro" id="IPR017938">
    <property type="entry name" value="Riboflavin_synthase-like_b-brl"/>
</dbReference>
<dbReference type="InterPro" id="IPR003097">
    <property type="entry name" value="CysJ-like_FAD-binding"/>
</dbReference>
<keyword evidence="9" id="KW-0028">Amino-acid biosynthesis</keyword>
<accession>A0A5E6M591</accession>
<keyword evidence="7" id="KW-0521">NADP</keyword>
<gene>
    <name evidence="12" type="primary">cysJ</name>
    <name evidence="12" type="ORF">MAMT_00144</name>
</gene>
<dbReference type="Pfam" id="PF00175">
    <property type="entry name" value="NAD_binding_1"/>
    <property type="match status" value="1"/>
</dbReference>
<keyword evidence="6" id="KW-0274">FAD</keyword>
<evidence type="ECO:0000256" key="9">
    <source>
        <dbReference type="ARBA" id="ARBA00023192"/>
    </source>
</evidence>
<dbReference type="Proteomes" id="UP000334923">
    <property type="component" value="Unassembled WGS sequence"/>
</dbReference>
<dbReference type="RefSeq" id="WP_246186439.1">
    <property type="nucleotide sequence ID" value="NZ_CABFVA020000004.1"/>
</dbReference>
<dbReference type="GO" id="GO:0005829">
    <property type="term" value="C:cytosol"/>
    <property type="evidence" value="ECO:0007669"/>
    <property type="project" value="TreeGrafter"/>
</dbReference>
<dbReference type="PANTHER" id="PTHR19384:SF128">
    <property type="entry name" value="NADPH OXIDOREDUCTASE A"/>
    <property type="match status" value="1"/>
</dbReference>
<evidence type="ECO:0000259" key="11">
    <source>
        <dbReference type="PROSITE" id="PS51384"/>
    </source>
</evidence>
<dbReference type="PANTHER" id="PTHR19384">
    <property type="entry name" value="NITRIC OXIDE SYNTHASE-RELATED"/>
    <property type="match status" value="1"/>
</dbReference>
<dbReference type="InterPro" id="IPR001433">
    <property type="entry name" value="OxRdtase_FAD/NAD-bd"/>
</dbReference>
<dbReference type="GO" id="GO:0050660">
    <property type="term" value="F:flavin adenine dinucleotide binding"/>
    <property type="evidence" value="ECO:0007669"/>
    <property type="project" value="TreeGrafter"/>
</dbReference>
<dbReference type="InterPro" id="IPR023173">
    <property type="entry name" value="NADPH_Cyt_P450_Rdtase_alpha"/>
</dbReference>
<keyword evidence="9" id="KW-0198">Cysteine biosynthesis</keyword>
<dbReference type="SUPFAM" id="SSF63380">
    <property type="entry name" value="Riboflavin synthase domain-like"/>
    <property type="match status" value="1"/>
</dbReference>
<evidence type="ECO:0000256" key="6">
    <source>
        <dbReference type="ARBA" id="ARBA00022827"/>
    </source>
</evidence>
<dbReference type="GO" id="GO:0010181">
    <property type="term" value="F:FMN binding"/>
    <property type="evidence" value="ECO:0007669"/>
    <property type="project" value="TreeGrafter"/>
</dbReference>
<comment type="cofactor">
    <cofactor evidence="1">
        <name>FMN</name>
        <dbReference type="ChEBI" id="CHEBI:58210"/>
    </cofactor>
</comment>
<keyword evidence="8 12" id="KW-0560">Oxidoreductase</keyword>
<evidence type="ECO:0000256" key="4">
    <source>
        <dbReference type="ARBA" id="ARBA00022630"/>
    </source>
</evidence>
<reference evidence="12 13" key="1">
    <citation type="submission" date="2019-09" db="EMBL/GenBank/DDBJ databases">
        <authorList>
            <person name="Cremers G."/>
        </authorList>
    </citation>
    <scope>NUCLEOTIDE SEQUENCE [LARGE SCALE GENOMIC DNA]</scope>
    <source>
        <strain evidence="12">4A</strain>
    </source>
</reference>
<keyword evidence="13" id="KW-1185">Reference proteome</keyword>
<evidence type="ECO:0000313" key="12">
    <source>
        <dbReference type="EMBL" id="VVM04514.1"/>
    </source>
</evidence>
<evidence type="ECO:0000256" key="7">
    <source>
        <dbReference type="ARBA" id="ARBA00022857"/>
    </source>
</evidence>
<dbReference type="AlphaFoldDB" id="A0A5E6M591"/>
<dbReference type="GO" id="GO:0004783">
    <property type="term" value="F:sulfite reductase (NADPH) activity"/>
    <property type="evidence" value="ECO:0007669"/>
    <property type="project" value="UniProtKB-EC"/>
</dbReference>
<dbReference type="FunFam" id="3.40.50.80:FF:000001">
    <property type="entry name" value="NADPH--cytochrome P450 reductase 1"/>
    <property type="match status" value="1"/>
</dbReference>
<dbReference type="GO" id="GO:0019344">
    <property type="term" value="P:cysteine biosynthetic process"/>
    <property type="evidence" value="ECO:0007669"/>
    <property type="project" value="UniProtKB-KW"/>
</dbReference>
<dbReference type="Gene3D" id="2.40.30.10">
    <property type="entry name" value="Translation factors"/>
    <property type="match status" value="1"/>
</dbReference>
<name>A0A5E6M591_9BACT</name>
<keyword evidence="5" id="KW-0288">FMN</keyword>
<evidence type="ECO:0000256" key="1">
    <source>
        <dbReference type="ARBA" id="ARBA00001917"/>
    </source>
</evidence>
<evidence type="ECO:0000313" key="13">
    <source>
        <dbReference type="Proteomes" id="UP000334923"/>
    </source>
</evidence>
<dbReference type="PRINTS" id="PR00371">
    <property type="entry name" value="FPNCR"/>
</dbReference>
<protein>
    <recommendedName>
        <fullName evidence="3">assimilatory sulfite reductase (NADPH)</fullName>
        <ecNumber evidence="3">1.8.1.2</ecNumber>
    </recommendedName>
</protein>
<evidence type="ECO:0000256" key="8">
    <source>
        <dbReference type="ARBA" id="ARBA00023002"/>
    </source>
</evidence>
<feature type="domain" description="FAD-binding FR-type" evidence="11">
    <location>
        <begin position="15"/>
        <end position="235"/>
    </location>
</feature>
<evidence type="ECO:0000256" key="2">
    <source>
        <dbReference type="ARBA" id="ARBA00001974"/>
    </source>
</evidence>
<comment type="catalytic activity">
    <reaction evidence="10">
        <text>hydrogen sulfide + 3 NADP(+) + 3 H2O = sulfite + 3 NADPH + 4 H(+)</text>
        <dbReference type="Rhea" id="RHEA:13801"/>
        <dbReference type="ChEBI" id="CHEBI:15377"/>
        <dbReference type="ChEBI" id="CHEBI:15378"/>
        <dbReference type="ChEBI" id="CHEBI:17359"/>
        <dbReference type="ChEBI" id="CHEBI:29919"/>
        <dbReference type="ChEBI" id="CHEBI:57783"/>
        <dbReference type="ChEBI" id="CHEBI:58349"/>
        <dbReference type="EC" id="1.8.1.2"/>
    </reaction>
</comment>
<sequence length="388" mass="43159">MTATTSPTAKPYTRANPFPARISENRALTLQGSEKETRHLVVDLRGSGLSYQVGDSLGVFARNPPELIGELLQALGLSGEETVSLQGQTSSLREILASQFVLNRVTKKFARALAEKLPPGPSRDSLQALCQNEAELDAYLHGKDYIDLLRSHPGASFGPEELIGLLGRSLPRLYSVASAPAVYPEEIHLTVAVVRFQTHGREKLGLASGHLARIEPSQPHALPVYVQPAKHFRLPEDPTASLILVGPGTGVAPFRAFLQQRAALGHTGRNWLFFGEQHRATDFFYEEEFLELHRKGVLSRLDTAFSRDQAQKIYVQHRMTEQGEALWAWLQEGAHLYVCGDAHRMAKDVHQALIDIAHRFGGLNLEEAAHYVNVTLLKEQKRYHKDVY</sequence>
<organism evidence="12 13">
    <name type="scientific">Methylacidimicrobium tartarophylax</name>
    <dbReference type="NCBI Taxonomy" id="1041768"/>
    <lineage>
        <taxon>Bacteria</taxon>
        <taxon>Pseudomonadati</taxon>
        <taxon>Verrucomicrobiota</taxon>
        <taxon>Methylacidimicrobium</taxon>
    </lineage>
</organism>
<dbReference type="InterPro" id="IPR017927">
    <property type="entry name" value="FAD-bd_FR_type"/>
</dbReference>
<proteinExistence type="predicted"/>
<dbReference type="PROSITE" id="PS51384">
    <property type="entry name" value="FAD_FR"/>
    <property type="match status" value="1"/>
</dbReference>
<dbReference type="InterPro" id="IPR001709">
    <property type="entry name" value="Flavoprot_Pyr_Nucl_cyt_Rdtase"/>
</dbReference>
<evidence type="ECO:0000256" key="5">
    <source>
        <dbReference type="ARBA" id="ARBA00022643"/>
    </source>
</evidence>
<dbReference type="EMBL" id="CABFVA020000004">
    <property type="protein sequence ID" value="VVM04514.1"/>
    <property type="molecule type" value="Genomic_DNA"/>
</dbReference>
<dbReference type="CDD" id="cd06199">
    <property type="entry name" value="SiR"/>
    <property type="match status" value="1"/>
</dbReference>